<gene>
    <name evidence="1" type="ORF">B0T21DRAFT_95833</name>
</gene>
<dbReference type="AlphaFoldDB" id="A0AA40ET14"/>
<comment type="caution">
    <text evidence="1">The sequence shown here is derived from an EMBL/GenBank/DDBJ whole genome shotgun (WGS) entry which is preliminary data.</text>
</comment>
<sequence length="84" mass="9015">MTHPCSYPMSIQVGGGGGVATKYESYRSWERGRCGAHVPGLGPDPGVLLYRSSRTCLEGQILRHTCSGSDNGEGVGTRVVEYLR</sequence>
<dbReference type="EMBL" id="JAUKTV010000002">
    <property type="protein sequence ID" value="KAK0744969.1"/>
    <property type="molecule type" value="Genomic_DNA"/>
</dbReference>
<reference evidence="1" key="1">
    <citation type="submission" date="2023-06" db="EMBL/GenBank/DDBJ databases">
        <title>Genome-scale phylogeny and comparative genomics of the fungal order Sordariales.</title>
        <authorList>
            <consortium name="Lawrence Berkeley National Laboratory"/>
            <person name="Hensen N."/>
            <person name="Bonometti L."/>
            <person name="Westerberg I."/>
            <person name="Brannstrom I.O."/>
            <person name="Guillou S."/>
            <person name="Cros-Aarteil S."/>
            <person name="Calhoun S."/>
            <person name="Haridas S."/>
            <person name="Kuo A."/>
            <person name="Mondo S."/>
            <person name="Pangilinan J."/>
            <person name="Riley R."/>
            <person name="Labutti K."/>
            <person name="Andreopoulos B."/>
            <person name="Lipzen A."/>
            <person name="Chen C."/>
            <person name="Yanf M."/>
            <person name="Daum C."/>
            <person name="Ng V."/>
            <person name="Clum A."/>
            <person name="Steindorff A."/>
            <person name="Ohm R."/>
            <person name="Martin F."/>
            <person name="Silar P."/>
            <person name="Natvig D."/>
            <person name="Lalanne C."/>
            <person name="Gautier V."/>
            <person name="Ament-Velasquez S.L."/>
            <person name="Kruys A."/>
            <person name="Hutchinson M.I."/>
            <person name="Powell A.J."/>
            <person name="Barry K."/>
            <person name="Miller A.N."/>
            <person name="Grigoriev I.V."/>
            <person name="Debuchy R."/>
            <person name="Gladieux P."/>
            <person name="Thoren M.H."/>
            <person name="Johannesson H."/>
        </authorList>
    </citation>
    <scope>NUCLEOTIDE SEQUENCE</scope>
    <source>
        <strain evidence="1">CBS 540.89</strain>
    </source>
</reference>
<organism evidence="1 2">
    <name type="scientific">Apiosordaria backusii</name>
    <dbReference type="NCBI Taxonomy" id="314023"/>
    <lineage>
        <taxon>Eukaryota</taxon>
        <taxon>Fungi</taxon>
        <taxon>Dikarya</taxon>
        <taxon>Ascomycota</taxon>
        <taxon>Pezizomycotina</taxon>
        <taxon>Sordariomycetes</taxon>
        <taxon>Sordariomycetidae</taxon>
        <taxon>Sordariales</taxon>
        <taxon>Lasiosphaeriaceae</taxon>
        <taxon>Apiosordaria</taxon>
    </lineage>
</organism>
<protein>
    <submittedName>
        <fullName evidence="1">Uncharacterized protein</fullName>
    </submittedName>
</protein>
<proteinExistence type="predicted"/>
<evidence type="ECO:0000313" key="2">
    <source>
        <dbReference type="Proteomes" id="UP001172159"/>
    </source>
</evidence>
<keyword evidence="2" id="KW-1185">Reference proteome</keyword>
<dbReference type="Proteomes" id="UP001172159">
    <property type="component" value="Unassembled WGS sequence"/>
</dbReference>
<evidence type="ECO:0000313" key="1">
    <source>
        <dbReference type="EMBL" id="KAK0744969.1"/>
    </source>
</evidence>
<name>A0AA40ET14_9PEZI</name>
<accession>A0AA40ET14</accession>